<feature type="transmembrane region" description="Helical" evidence="1">
    <location>
        <begin position="223"/>
        <end position="243"/>
    </location>
</feature>
<feature type="transmembrane region" description="Helical" evidence="1">
    <location>
        <begin position="165"/>
        <end position="186"/>
    </location>
</feature>
<keyword evidence="1" id="KW-1133">Transmembrane helix</keyword>
<organism evidence="2 3">
    <name type="scientific">Paenibacillus urinalis</name>
    <dbReference type="NCBI Taxonomy" id="521520"/>
    <lineage>
        <taxon>Bacteria</taxon>
        <taxon>Bacillati</taxon>
        <taxon>Bacillota</taxon>
        <taxon>Bacilli</taxon>
        <taxon>Bacillales</taxon>
        <taxon>Paenibacillaceae</taxon>
        <taxon>Paenibacillus</taxon>
    </lineage>
</organism>
<evidence type="ECO:0000256" key="1">
    <source>
        <dbReference type="SAM" id="Phobius"/>
    </source>
</evidence>
<dbReference type="Proteomes" id="UP001220962">
    <property type="component" value="Chromosome"/>
</dbReference>
<evidence type="ECO:0000313" key="2">
    <source>
        <dbReference type="EMBL" id="WDH82800.1"/>
    </source>
</evidence>
<feature type="transmembrane region" description="Helical" evidence="1">
    <location>
        <begin position="16"/>
        <end position="37"/>
    </location>
</feature>
<name>A0AAX3N268_9BACL</name>
<protein>
    <submittedName>
        <fullName evidence="2">Uncharacterized protein</fullName>
    </submittedName>
</protein>
<reference evidence="2" key="1">
    <citation type="submission" date="2023-02" db="EMBL/GenBank/DDBJ databases">
        <title>Pathogen: clinical or host-associated sample.</title>
        <authorList>
            <person name="Hergert J."/>
            <person name="Casey R."/>
            <person name="Wagner J."/>
            <person name="Young E.L."/>
            <person name="Oakeson K.F."/>
        </authorList>
    </citation>
    <scope>NUCLEOTIDE SEQUENCE</scope>
    <source>
        <strain evidence="2">2022CK-00830</strain>
    </source>
</reference>
<feature type="transmembrane region" description="Helical" evidence="1">
    <location>
        <begin position="78"/>
        <end position="96"/>
    </location>
</feature>
<dbReference type="EMBL" id="CP118101">
    <property type="protein sequence ID" value="WDH82800.1"/>
    <property type="molecule type" value="Genomic_DNA"/>
</dbReference>
<feature type="transmembrane region" description="Helical" evidence="1">
    <location>
        <begin position="127"/>
        <end position="145"/>
    </location>
</feature>
<keyword evidence="1" id="KW-0472">Membrane</keyword>
<gene>
    <name evidence="2" type="ORF">PUW23_00495</name>
</gene>
<proteinExistence type="predicted"/>
<sequence length="273" mass="31426">MKFYLSEGFKLVKRHFLIVIFLFLYQLLWGVLLYKIVSSAVIPLLMRYPDPPPHELSQILFWLEGQISLSTSSTVHEYVWLLVLMFILRMLITPLIRAGLFHSLHEDASTRGFSFFRGTLKHWKKTSLLYLVEIILLLLPAYWILPKVLPILMNAVYNQNLLLQAAPYVILWIVYAYIIKQLLLYVQFGLTGSRSSLGAVWICLRHALPVTGVALTLSTLAILLFSAFTAVSLIWTGLLALILQQSYHLVRSLINVWKISSQFSIWRSNSEET</sequence>
<accession>A0AAX3N268</accession>
<dbReference type="AlphaFoldDB" id="A0AAX3N268"/>
<keyword evidence="1" id="KW-0812">Transmembrane</keyword>
<evidence type="ECO:0000313" key="3">
    <source>
        <dbReference type="Proteomes" id="UP001220962"/>
    </source>
</evidence>
<dbReference type="RefSeq" id="WP_047914346.1">
    <property type="nucleotide sequence ID" value="NZ_CP118101.1"/>
</dbReference>